<keyword evidence="2" id="KW-1185">Reference proteome</keyword>
<name>A0A388LQ70_CHABU</name>
<protein>
    <submittedName>
        <fullName evidence="1">Uncharacterized protein</fullName>
    </submittedName>
</protein>
<proteinExistence type="predicted"/>
<accession>A0A388LQ70</accession>
<evidence type="ECO:0000313" key="1">
    <source>
        <dbReference type="EMBL" id="GBG84409.1"/>
    </source>
</evidence>
<dbReference type="AlphaFoldDB" id="A0A388LQ70"/>
<dbReference type="EMBL" id="BFEA01000475">
    <property type="protein sequence ID" value="GBG84409.1"/>
    <property type="molecule type" value="Genomic_DNA"/>
</dbReference>
<sequence>MLNAGLNHIPLKALDEEFMLDEVEVALDKILTTRRCDEELSLGEERRAKMIARENAKKSIRSFRAKHMHITGEPINSVVVRSEIEWLTSRYLICPTNKAPHTPTFVCINFIRRLALRRLSGPDFTPLPDSPEQVAARLVREAAAFTHIGHEALPLPHLMAVYKAHKQSFRWITNSAGSVLSPVADICESLLKLLTEDVQALCTSRSEEIHAEHGIRPNFWWPISSIGEFVANIPQRIYSVFTGDITRCFETIPTDGSEDGLLEVIRFFVRCAMEWRRTRTTRDVIAIRIATNETLHPYWVNGDQDRDRDRLYFDEQGIIDACERLISNGVVQMGNRVWKQILGIPIGLACSPIFCDGYFFKYEYGLISHLVDM</sequence>
<dbReference type="Gramene" id="GBG84409">
    <property type="protein sequence ID" value="GBG84409"/>
    <property type="gene ID" value="CBR_g38691"/>
</dbReference>
<organism evidence="1 2">
    <name type="scientific">Chara braunii</name>
    <name type="common">Braun's stonewort</name>
    <dbReference type="NCBI Taxonomy" id="69332"/>
    <lineage>
        <taxon>Eukaryota</taxon>
        <taxon>Viridiplantae</taxon>
        <taxon>Streptophyta</taxon>
        <taxon>Charophyceae</taxon>
        <taxon>Charales</taxon>
        <taxon>Characeae</taxon>
        <taxon>Chara</taxon>
    </lineage>
</organism>
<reference evidence="1 2" key="1">
    <citation type="journal article" date="2018" name="Cell">
        <title>The Chara Genome: Secondary Complexity and Implications for Plant Terrestrialization.</title>
        <authorList>
            <person name="Nishiyama T."/>
            <person name="Sakayama H."/>
            <person name="Vries J.D."/>
            <person name="Buschmann H."/>
            <person name="Saint-Marcoux D."/>
            <person name="Ullrich K.K."/>
            <person name="Haas F.B."/>
            <person name="Vanderstraeten L."/>
            <person name="Becker D."/>
            <person name="Lang D."/>
            <person name="Vosolsobe S."/>
            <person name="Rombauts S."/>
            <person name="Wilhelmsson P.K.I."/>
            <person name="Janitza P."/>
            <person name="Kern R."/>
            <person name="Heyl A."/>
            <person name="Rumpler F."/>
            <person name="Villalobos L.I.A.C."/>
            <person name="Clay J.M."/>
            <person name="Skokan R."/>
            <person name="Toyoda A."/>
            <person name="Suzuki Y."/>
            <person name="Kagoshima H."/>
            <person name="Schijlen E."/>
            <person name="Tajeshwar N."/>
            <person name="Catarino B."/>
            <person name="Hetherington A.J."/>
            <person name="Saltykova A."/>
            <person name="Bonnot C."/>
            <person name="Breuninger H."/>
            <person name="Symeonidi A."/>
            <person name="Radhakrishnan G.V."/>
            <person name="Van Nieuwerburgh F."/>
            <person name="Deforce D."/>
            <person name="Chang C."/>
            <person name="Karol K.G."/>
            <person name="Hedrich R."/>
            <person name="Ulvskov P."/>
            <person name="Glockner G."/>
            <person name="Delwiche C.F."/>
            <person name="Petrasek J."/>
            <person name="Van de Peer Y."/>
            <person name="Friml J."/>
            <person name="Beilby M."/>
            <person name="Dolan L."/>
            <person name="Kohara Y."/>
            <person name="Sugano S."/>
            <person name="Fujiyama A."/>
            <person name="Delaux P.-M."/>
            <person name="Quint M."/>
            <person name="TheiBen G."/>
            <person name="Hagemann M."/>
            <person name="Harholt J."/>
            <person name="Dunand C."/>
            <person name="Zachgo S."/>
            <person name="Langdale J."/>
            <person name="Maumus F."/>
            <person name="Straeten D.V.D."/>
            <person name="Gould S.B."/>
            <person name="Rensing S.A."/>
        </authorList>
    </citation>
    <scope>NUCLEOTIDE SEQUENCE [LARGE SCALE GENOMIC DNA]</scope>
    <source>
        <strain evidence="1 2">S276</strain>
    </source>
</reference>
<evidence type="ECO:0000313" key="2">
    <source>
        <dbReference type="Proteomes" id="UP000265515"/>
    </source>
</evidence>
<dbReference type="Proteomes" id="UP000265515">
    <property type="component" value="Unassembled WGS sequence"/>
</dbReference>
<gene>
    <name evidence="1" type="ORF">CBR_g38691</name>
</gene>
<comment type="caution">
    <text evidence="1">The sequence shown here is derived from an EMBL/GenBank/DDBJ whole genome shotgun (WGS) entry which is preliminary data.</text>
</comment>